<feature type="transmembrane region" description="Helical" evidence="1">
    <location>
        <begin position="6"/>
        <end position="24"/>
    </location>
</feature>
<dbReference type="EMBL" id="CP003539">
    <property type="protein sequence ID" value="AFX98653.1"/>
    <property type="molecule type" value="Genomic_DNA"/>
</dbReference>
<dbReference type="HOGENOM" id="CLU_2988038_0_0_5"/>
<dbReference type="AlphaFoldDB" id="K7Z3T1"/>
<dbReference type="Proteomes" id="UP000010077">
    <property type="component" value="Chromosome"/>
</dbReference>
<keyword evidence="1" id="KW-0812">Transmembrane</keyword>
<dbReference type="KEGG" id="thal:A1OE_460"/>
<organism evidence="2 3">
    <name type="scientific">Candidatus Endolissoclinum faulkneri L2</name>
    <dbReference type="NCBI Taxonomy" id="1193729"/>
    <lineage>
        <taxon>Bacteria</taxon>
        <taxon>Pseudomonadati</taxon>
        <taxon>Pseudomonadota</taxon>
        <taxon>Alphaproteobacteria</taxon>
        <taxon>Rhodospirillales</taxon>
        <taxon>Rhodospirillaceae</taxon>
        <taxon>Candidatus Endolissoclinum</taxon>
    </lineage>
</organism>
<proteinExistence type="predicted"/>
<dbReference type="STRING" id="1193729.A1OE_460"/>
<evidence type="ECO:0000313" key="3">
    <source>
        <dbReference type="Proteomes" id="UP000010077"/>
    </source>
</evidence>
<gene>
    <name evidence="2" type="ORF">A1OE_460</name>
</gene>
<protein>
    <submittedName>
        <fullName evidence="2">Uncharacterized protein</fullName>
    </submittedName>
</protein>
<evidence type="ECO:0000313" key="2">
    <source>
        <dbReference type="EMBL" id="AFX98653.1"/>
    </source>
</evidence>
<reference evidence="2 3" key="1">
    <citation type="journal article" date="2012" name="Proc. Natl. Acad. Sci. U.S.A.">
        <title>Genome streamlining and chemical defense in a coral reef symbiosis.</title>
        <authorList>
            <person name="Kwan J.C."/>
            <person name="Donia M.S."/>
            <person name="Han A.W."/>
            <person name="Hirose E."/>
            <person name="Haygood M.G."/>
            <person name="Schmidt E.W."/>
        </authorList>
    </citation>
    <scope>NUCLEOTIDE SEQUENCE [LARGE SCALE GENOMIC DNA]</scope>
    <source>
        <strain evidence="2 3">L2</strain>
    </source>
</reference>
<keyword evidence="1" id="KW-1133">Transmembrane helix</keyword>
<accession>K7Z3T1</accession>
<keyword evidence="3" id="KW-1185">Reference proteome</keyword>
<keyword evidence="1" id="KW-0472">Membrane</keyword>
<name>K7Z3T1_9PROT</name>
<sequence length="57" mass="6621">MNFIHANCYVFILFSVVLFTKILLSKITLNNPSLGRRGLLTDEQTKYFIILLKTMQV</sequence>
<evidence type="ECO:0000256" key="1">
    <source>
        <dbReference type="SAM" id="Phobius"/>
    </source>
</evidence>